<dbReference type="Gene3D" id="1.25.40.10">
    <property type="entry name" value="Tetratricopeptide repeat domain"/>
    <property type="match status" value="4"/>
</dbReference>
<feature type="compositionally biased region" description="Basic and acidic residues" evidence="1">
    <location>
        <begin position="812"/>
        <end position="821"/>
    </location>
</feature>
<gene>
    <name evidence="2" type="ORF">GQ43DRAFT_414822</name>
</gene>
<dbReference type="GO" id="GO:0000127">
    <property type="term" value="C:transcription factor TFIIIC complex"/>
    <property type="evidence" value="ECO:0007669"/>
    <property type="project" value="TreeGrafter"/>
</dbReference>
<sequence>MDGSAGFFTNYQAWWLKHHPQHQPQIQAQQHQPQQQQQQQQHQQQQPYQNPNILYSQQQHSQYYQQPLHPQQTFAGQAPGHSVPYPLGQTLVPALSYPRDPSPSYLSGTASGYIPEQTSRPAPYVTPFPSHAPGHAPGPAPYVSPFPPLPLPPIPFDNTRIDYGAPPSGPVIHDGFVPAPGHEDDDHGIDTAYPTLPRKFHDSLFQNQDSDSEDDEEDTADEEAEDERMFASIADANDREEDADFSISDAEDEFSLDDDLDDDDLLEEEEEEEEGDEGNDNLVEDDEVNPRPRKGRKRTDPAGLTHRVAWDERRGLGKTPAKKQKKEQKERRTVADPGPQFKAMQRKANHAYVEKRFEEAIEYAHKAIQMNPEIFATHSLLAEVYLEMGQEDKSLEAMIIGAPTKRDKQLWYHILETLWKLDQRKYPNYTRKNKIAIALNCLRAISNLDPDDYDARSQKLEIELELGNMSKAISLCRRMLEMHPNDSHILREMARMTTSSAKLTRVHLPKIIKTFDHSIEHFLKEDSPDDSDLDWSLLNIYAELLERAGDYDKALAQLRRVVRWIQGRQAETYWDEHDDDREFDLDDHPRRVSTPGFVQGAFPPECYGEGVPLEIQIKLGLHRLRCSCPNLPEALHHFGLLEPKAKGDDSRVLDYPDLFREVGDALSTAGHWEEALRFYDALLNENSEEMSAKSYIGLHSCYKGLERTEKAEECMNTLLKCQPDGIEDLVLMAKYFEDLGMEEEARRWGDAAYRNGGSRLLQKSGFKGFTEAQFRWWDDLRRMRAAEKPVRRARNTVRLKPLAIAPATRSDSGSDEREGVEPARGPLAPHPKVPFTARHRHGGPRPAKPREMEVEALSLEGTEVPLGSVDDMYMRSLLDRLATELPEELAEARLVDREVRASFHIIEDVSERADEGDPLATNTWMELAKELIDEFSSFQLFYYDQAQQFTGYFRRLRGGDFWKDSAVTGLATYANNVEDQGDDAKMLSLREVPEDFHNIPFDKWLDIFCQYAVLSARQGNAEQCFATLDRVYEANVFYHSQEYLHRSYLCRLACGIMLDDSRQVSVTVRWLMKQYPFASDIFRLYNHANRLCSIGSDYNTQTVQKTLLRLIKAMDHALLTPQQRRDFKFSLREKATWDSKFTSEGFQKYIHGHDPVLLSLFAHVLMTGGTYISALNYYFRAFAINPEDPVLNLSIAVCYLQHAMKRQSENRQYQLQQGLSFAGRYYDLRTKDGVAVHVQEAEFNMGRLWHMVGLTHLAIPAYERCIALKQEVEMEKGREDFSAEAAYAMQTILALAGDFRGARRVTEKCLIIE</sequence>
<keyword evidence="3" id="KW-1185">Reference proteome</keyword>
<evidence type="ECO:0000313" key="2">
    <source>
        <dbReference type="EMBL" id="KAF2201890.1"/>
    </source>
</evidence>
<feature type="compositionally biased region" description="Acidic residues" evidence="1">
    <location>
        <begin position="238"/>
        <end position="287"/>
    </location>
</feature>
<dbReference type="InterPro" id="IPR011990">
    <property type="entry name" value="TPR-like_helical_dom_sf"/>
</dbReference>
<dbReference type="SUPFAM" id="SSF48452">
    <property type="entry name" value="TPR-like"/>
    <property type="match status" value="3"/>
</dbReference>
<dbReference type="SMART" id="SM00028">
    <property type="entry name" value="TPR"/>
    <property type="match status" value="6"/>
</dbReference>
<comment type="caution">
    <text evidence="2">The sequence shown here is derived from an EMBL/GenBank/DDBJ whole genome shotgun (WGS) entry which is preliminary data.</text>
</comment>
<reference evidence="2" key="1">
    <citation type="journal article" date="2020" name="Stud. Mycol.">
        <title>101 Dothideomycetes genomes: a test case for predicting lifestyles and emergence of pathogens.</title>
        <authorList>
            <person name="Haridas S."/>
            <person name="Albert R."/>
            <person name="Binder M."/>
            <person name="Bloem J."/>
            <person name="Labutti K."/>
            <person name="Salamov A."/>
            <person name="Andreopoulos B."/>
            <person name="Baker S."/>
            <person name="Barry K."/>
            <person name="Bills G."/>
            <person name="Bluhm B."/>
            <person name="Cannon C."/>
            <person name="Castanera R."/>
            <person name="Culley D."/>
            <person name="Daum C."/>
            <person name="Ezra D."/>
            <person name="Gonzalez J."/>
            <person name="Henrissat B."/>
            <person name="Kuo A."/>
            <person name="Liang C."/>
            <person name="Lipzen A."/>
            <person name="Lutzoni F."/>
            <person name="Magnuson J."/>
            <person name="Mondo S."/>
            <person name="Nolan M."/>
            <person name="Ohm R."/>
            <person name="Pangilinan J."/>
            <person name="Park H.-J."/>
            <person name="Ramirez L."/>
            <person name="Alfaro M."/>
            <person name="Sun H."/>
            <person name="Tritt A."/>
            <person name="Yoshinaga Y."/>
            <person name="Zwiers L.-H."/>
            <person name="Turgeon B."/>
            <person name="Goodwin S."/>
            <person name="Spatafora J."/>
            <person name="Crous P."/>
            <person name="Grigoriev I."/>
        </authorList>
    </citation>
    <scope>NUCLEOTIDE SEQUENCE</scope>
    <source>
        <strain evidence="2">ATCC 74209</strain>
    </source>
</reference>
<evidence type="ECO:0000256" key="1">
    <source>
        <dbReference type="SAM" id="MobiDB-lite"/>
    </source>
</evidence>
<accession>A0A9P4MZH6</accession>
<feature type="compositionally biased region" description="Acidic residues" evidence="1">
    <location>
        <begin position="210"/>
        <end position="226"/>
    </location>
</feature>
<feature type="compositionally biased region" description="Low complexity" evidence="1">
    <location>
        <begin position="22"/>
        <end position="66"/>
    </location>
</feature>
<dbReference type="EMBL" id="ML993957">
    <property type="protein sequence ID" value="KAF2201890.1"/>
    <property type="molecule type" value="Genomic_DNA"/>
</dbReference>
<dbReference type="PANTHER" id="PTHR23082:SF0">
    <property type="entry name" value="GENERAL TRANSCRIPTION FACTOR 3C POLYPEPTIDE 3"/>
    <property type="match status" value="1"/>
</dbReference>
<dbReference type="InterPro" id="IPR039340">
    <property type="entry name" value="Tfc4/TFIIIC-102/Sfc4"/>
</dbReference>
<dbReference type="Proteomes" id="UP000799536">
    <property type="component" value="Unassembled WGS sequence"/>
</dbReference>
<name>A0A9P4MZH6_9PLEO</name>
<dbReference type="Pfam" id="PF13432">
    <property type="entry name" value="TPR_16"/>
    <property type="match status" value="1"/>
</dbReference>
<dbReference type="OrthoDB" id="9991317at2759"/>
<dbReference type="GO" id="GO:0006383">
    <property type="term" value="P:transcription by RNA polymerase III"/>
    <property type="evidence" value="ECO:0007669"/>
    <property type="project" value="InterPro"/>
</dbReference>
<proteinExistence type="predicted"/>
<organism evidence="2 3">
    <name type="scientific">Delitschia confertaspora ATCC 74209</name>
    <dbReference type="NCBI Taxonomy" id="1513339"/>
    <lineage>
        <taxon>Eukaryota</taxon>
        <taxon>Fungi</taxon>
        <taxon>Dikarya</taxon>
        <taxon>Ascomycota</taxon>
        <taxon>Pezizomycotina</taxon>
        <taxon>Dothideomycetes</taxon>
        <taxon>Pleosporomycetidae</taxon>
        <taxon>Pleosporales</taxon>
        <taxon>Delitschiaceae</taxon>
        <taxon>Delitschia</taxon>
    </lineage>
</organism>
<dbReference type="InterPro" id="IPR019734">
    <property type="entry name" value="TPR_rpt"/>
</dbReference>
<feature type="region of interest" description="Disordered" evidence="1">
    <location>
        <begin position="802"/>
        <end position="849"/>
    </location>
</feature>
<feature type="region of interest" description="Disordered" evidence="1">
    <location>
        <begin position="19"/>
        <end position="66"/>
    </location>
</feature>
<evidence type="ECO:0000313" key="3">
    <source>
        <dbReference type="Proteomes" id="UP000799536"/>
    </source>
</evidence>
<dbReference type="PANTHER" id="PTHR23082">
    <property type="entry name" value="TRANSCRIPTION INITIATION FACTOR IIIC TFIIIC , POLYPEPTIDE 3-RELATED"/>
    <property type="match status" value="1"/>
</dbReference>
<protein>
    <submittedName>
        <fullName evidence="2">TPR-like protein</fullName>
    </submittedName>
</protein>
<feature type="region of interest" description="Disordered" evidence="1">
    <location>
        <begin position="165"/>
        <end position="338"/>
    </location>
</feature>